<gene>
    <name evidence="1" type="ORF">OHC33_009302</name>
</gene>
<name>A0AAN8EB17_9EURO</name>
<protein>
    <submittedName>
        <fullName evidence="1">Uncharacterized protein</fullName>
    </submittedName>
</protein>
<evidence type="ECO:0000313" key="1">
    <source>
        <dbReference type="EMBL" id="KAK5949705.1"/>
    </source>
</evidence>
<organism evidence="1 2">
    <name type="scientific">Knufia fluminis</name>
    <dbReference type="NCBI Taxonomy" id="191047"/>
    <lineage>
        <taxon>Eukaryota</taxon>
        <taxon>Fungi</taxon>
        <taxon>Dikarya</taxon>
        <taxon>Ascomycota</taxon>
        <taxon>Pezizomycotina</taxon>
        <taxon>Eurotiomycetes</taxon>
        <taxon>Chaetothyriomycetidae</taxon>
        <taxon>Chaetothyriales</taxon>
        <taxon>Trichomeriaceae</taxon>
        <taxon>Knufia</taxon>
    </lineage>
</organism>
<proteinExistence type="predicted"/>
<sequence>MVYTSVQTARDVSIAALASGQTAASAAAKPMLMTDGEHLQWLVAFFSQAARDGLEGRPSPFVHHRIAQLKLSTFQHAPDTLWEGQVECSNLGERVSGIHSLITQSLNRLLLDKPSNKKDPEVENLVTRMFTAARSLWQEAPTNLDEVFGPWEAWLVAESIRRSMFAAIFIRGFWHAAANGYIFYEPFFESLPFDPRAGLWEAESSGEWQELISKYGGEHTKLKSYHEFITTTGSKLNREEDGAFQRMLFVCYHGPSGIRAVEEFDKLSTR</sequence>
<keyword evidence="2" id="KW-1185">Reference proteome</keyword>
<dbReference type="AlphaFoldDB" id="A0AAN8EB17"/>
<comment type="caution">
    <text evidence="1">The sequence shown here is derived from an EMBL/GenBank/DDBJ whole genome shotgun (WGS) entry which is preliminary data.</text>
</comment>
<reference evidence="1 2" key="1">
    <citation type="submission" date="2022-12" db="EMBL/GenBank/DDBJ databases">
        <title>Genomic features and morphological characterization of a novel Knufia sp. strain isolated from spacecraft assembly facility.</title>
        <authorList>
            <person name="Teixeira M."/>
            <person name="Chander A.M."/>
            <person name="Stajich J.E."/>
            <person name="Venkateswaran K."/>
        </authorList>
    </citation>
    <scope>NUCLEOTIDE SEQUENCE [LARGE SCALE GENOMIC DNA]</scope>
    <source>
        <strain evidence="1 2">FJI-L2-BK-P2</strain>
    </source>
</reference>
<dbReference type="Proteomes" id="UP001316803">
    <property type="component" value="Unassembled WGS sequence"/>
</dbReference>
<dbReference type="EMBL" id="JAKLMC020000033">
    <property type="protein sequence ID" value="KAK5949705.1"/>
    <property type="molecule type" value="Genomic_DNA"/>
</dbReference>
<evidence type="ECO:0000313" key="2">
    <source>
        <dbReference type="Proteomes" id="UP001316803"/>
    </source>
</evidence>
<accession>A0AAN8EB17</accession>